<keyword evidence="2" id="KW-1185">Reference proteome</keyword>
<evidence type="ECO:0000313" key="2">
    <source>
        <dbReference type="Proteomes" id="UP000031671"/>
    </source>
</evidence>
<dbReference type="AlphaFoldDB" id="A0A0B8NWJ3"/>
<organism evidence="1 2">
    <name type="scientific">Vibrio ishigakensis</name>
    <dbReference type="NCBI Taxonomy" id="1481914"/>
    <lineage>
        <taxon>Bacteria</taxon>
        <taxon>Pseudomonadati</taxon>
        <taxon>Pseudomonadota</taxon>
        <taxon>Gammaproteobacteria</taxon>
        <taxon>Vibrionales</taxon>
        <taxon>Vibrionaceae</taxon>
        <taxon>Vibrio</taxon>
    </lineage>
</organism>
<gene>
    <name evidence="1" type="ORF">JCM19231_111</name>
</gene>
<proteinExistence type="predicted"/>
<protein>
    <submittedName>
        <fullName evidence="1">Uncharacterized protein</fullName>
    </submittedName>
</protein>
<name>A0A0B8NWJ3_9VIBR</name>
<dbReference type="EMBL" id="BBRZ01000081">
    <property type="protein sequence ID" value="GAM58301.1"/>
    <property type="molecule type" value="Genomic_DNA"/>
</dbReference>
<accession>A0A0B8NWJ3</accession>
<dbReference type="Proteomes" id="UP000031671">
    <property type="component" value="Unassembled WGS sequence"/>
</dbReference>
<comment type="caution">
    <text evidence="1">The sequence shown here is derived from an EMBL/GenBank/DDBJ whole genome shotgun (WGS) entry which is preliminary data.</text>
</comment>
<evidence type="ECO:0000313" key="1">
    <source>
        <dbReference type="EMBL" id="GAM58301.1"/>
    </source>
</evidence>
<reference evidence="1 2" key="2">
    <citation type="submission" date="2015-01" db="EMBL/GenBank/DDBJ databases">
        <authorList>
            <consortium name="NBRP consortium"/>
            <person name="Sawabe T."/>
            <person name="Meirelles P."/>
            <person name="Feng G."/>
            <person name="Sayaka M."/>
            <person name="Hattori M."/>
            <person name="Ohkuma M."/>
        </authorList>
    </citation>
    <scope>NUCLEOTIDE SEQUENCE [LARGE SCALE GENOMIC DNA]</scope>
    <source>
        <strain evidence="2">JCM 19231</strain>
    </source>
</reference>
<sequence>MIGPLEKYRPIHARDIALYMLKYLMENEQRGTHYAYQPEITGK</sequence>
<reference evidence="1 2" key="1">
    <citation type="submission" date="2015-01" db="EMBL/GenBank/DDBJ databases">
        <title>Vibrio sp. C1 JCM 19231 whole genome shotgun sequence.</title>
        <authorList>
            <person name="Sawabe T."/>
            <person name="Meirelles P."/>
            <person name="Feng G."/>
            <person name="Sayaka M."/>
            <person name="Hattori M."/>
            <person name="Ohkuma M."/>
        </authorList>
    </citation>
    <scope>NUCLEOTIDE SEQUENCE [LARGE SCALE GENOMIC DNA]</scope>
    <source>
        <strain evidence="2">JCM 19231</strain>
    </source>
</reference>